<organism evidence="2">
    <name type="scientific">uncultured Phycisphaerae bacterium</name>
    <dbReference type="NCBI Taxonomy" id="904963"/>
    <lineage>
        <taxon>Bacteria</taxon>
        <taxon>Pseudomonadati</taxon>
        <taxon>Planctomycetota</taxon>
        <taxon>Phycisphaerae</taxon>
        <taxon>environmental samples</taxon>
    </lineage>
</organism>
<sequence length="42" mass="3786">ASCLPSVTGAVHGRRRGGAVGVGVASRRPGGGGGTAGRGAGV</sequence>
<name>A0A6J4N0I9_9BACT</name>
<reference evidence="2" key="1">
    <citation type="submission" date="2020-02" db="EMBL/GenBank/DDBJ databases">
        <authorList>
            <person name="Meier V. D."/>
        </authorList>
    </citation>
    <scope>NUCLEOTIDE SEQUENCE</scope>
    <source>
        <strain evidence="2">AVDCRST_MAG64</strain>
    </source>
</reference>
<accession>A0A6J4N0I9</accession>
<proteinExistence type="predicted"/>
<feature type="compositionally biased region" description="Gly residues" evidence="1">
    <location>
        <begin position="29"/>
        <end position="42"/>
    </location>
</feature>
<protein>
    <submittedName>
        <fullName evidence="2">Uncharacterized protein</fullName>
    </submittedName>
</protein>
<feature type="non-terminal residue" evidence="2">
    <location>
        <position position="1"/>
    </location>
</feature>
<gene>
    <name evidence="2" type="ORF">AVDCRST_MAG64-178</name>
</gene>
<feature type="region of interest" description="Disordered" evidence="1">
    <location>
        <begin position="1"/>
        <end position="42"/>
    </location>
</feature>
<dbReference type="EMBL" id="CADCUQ010000001">
    <property type="protein sequence ID" value="CAA9371723.1"/>
    <property type="molecule type" value="Genomic_DNA"/>
</dbReference>
<feature type="non-terminal residue" evidence="2">
    <location>
        <position position="42"/>
    </location>
</feature>
<dbReference type="AlphaFoldDB" id="A0A6J4N0I9"/>
<evidence type="ECO:0000256" key="1">
    <source>
        <dbReference type="SAM" id="MobiDB-lite"/>
    </source>
</evidence>
<evidence type="ECO:0000313" key="2">
    <source>
        <dbReference type="EMBL" id="CAA9371723.1"/>
    </source>
</evidence>